<dbReference type="GeneID" id="29745836"/>
<name>E0NDD8_PEDAC</name>
<accession>E0NDD8</accession>
<protein>
    <submittedName>
        <fullName evidence="1">Uncharacterized protein</fullName>
    </submittedName>
</protein>
<proteinExistence type="predicted"/>
<evidence type="ECO:0000313" key="1">
    <source>
        <dbReference type="EMBL" id="EFL96259.1"/>
    </source>
</evidence>
<dbReference type="Proteomes" id="UP000004470">
    <property type="component" value="Unassembled WGS sequence"/>
</dbReference>
<evidence type="ECO:0000313" key="2">
    <source>
        <dbReference type="Proteomes" id="UP000004470"/>
    </source>
</evidence>
<dbReference type="EMBL" id="AEEG01000002">
    <property type="protein sequence ID" value="EFL96259.1"/>
    <property type="molecule type" value="Genomic_DNA"/>
</dbReference>
<organism evidence="1 2">
    <name type="scientific">Pediococcus acidilactici DSM 20284</name>
    <dbReference type="NCBI Taxonomy" id="862514"/>
    <lineage>
        <taxon>Bacteria</taxon>
        <taxon>Bacillati</taxon>
        <taxon>Bacillota</taxon>
        <taxon>Bacilli</taxon>
        <taxon>Lactobacillales</taxon>
        <taxon>Lactobacillaceae</taxon>
        <taxon>Pediococcus</taxon>
        <taxon>Pediococcus acidilactici group</taxon>
    </lineage>
</organism>
<comment type="caution">
    <text evidence="1">The sequence shown here is derived from an EMBL/GenBank/DDBJ whole genome shotgun (WGS) entry which is preliminary data.</text>
</comment>
<gene>
    <name evidence="1" type="ORF">HMPREF0623_0310</name>
</gene>
<sequence length="281" mass="32237">MLFTVIPLDSFKNISSIISIDFVKNVSLIISTLVSISSILRFLYNKFLSKPDFGIIAQQPLGWSKGVDVVCVVNNGARTKNPPKIEFFAETRFSCQVKEISGRIEDEEVHFPIHQISKGYVLTNKNKGVIAKVTQHQSTDVFTQFEYYSNEDYINQFKKDYRMYIGENISCNKKLESAPNVLLKSNPWTIVYVAKITYNPNRIFSKDKIAYIQLNQKLNEANNSKPSNESYFKIVKEKNDLQPHPEDAINIWSSDTKSPYLAKCQQQVIEHIAFRNSTQSN</sequence>
<dbReference type="HOGENOM" id="CLU_989894_0_0_9"/>
<reference evidence="1" key="1">
    <citation type="submission" date="2010-07" db="EMBL/GenBank/DDBJ databases">
        <authorList>
            <person name="Muzny D."/>
            <person name="Qin X."/>
            <person name="Deng J."/>
            <person name="Jiang H."/>
            <person name="Liu Y."/>
            <person name="Qu J."/>
            <person name="Song X.-Z."/>
            <person name="Zhang L."/>
            <person name="Thornton R."/>
            <person name="Coyle M."/>
            <person name="Francisco L."/>
            <person name="Jackson L."/>
            <person name="Javaid M."/>
            <person name="Korchina V."/>
            <person name="Kovar C."/>
            <person name="Mata R."/>
            <person name="Mathew T."/>
            <person name="Ngo R."/>
            <person name="Nguyen L."/>
            <person name="Nguyen N."/>
            <person name="Okwuonu G."/>
            <person name="Ongeri F."/>
            <person name="Pham C."/>
            <person name="Simmons D."/>
            <person name="Wilczek-Boney K."/>
            <person name="Hale W."/>
            <person name="Jakkamsetti A."/>
            <person name="Pham P."/>
            <person name="Ruth R."/>
            <person name="San Lucas F."/>
            <person name="Warren J."/>
            <person name="Zhang J."/>
            <person name="Zhao Z."/>
            <person name="Zhou C."/>
            <person name="Zhu D."/>
            <person name="Lee S."/>
            <person name="Bess C."/>
            <person name="Blankenburg K."/>
            <person name="Forbes L."/>
            <person name="Fu Q."/>
            <person name="Gubbala S."/>
            <person name="Hirani K."/>
            <person name="Jayaseelan J.C."/>
            <person name="Lara F."/>
            <person name="Munidasa M."/>
            <person name="Palculict T."/>
            <person name="Patil S."/>
            <person name="Pu L.-L."/>
            <person name="Saada N."/>
            <person name="Tang L."/>
            <person name="Weissenberger G."/>
            <person name="Zhu Y."/>
            <person name="Hemphill L."/>
            <person name="Shang Y."/>
            <person name="Youmans B."/>
            <person name="Ayvaz T."/>
            <person name="Ross M."/>
            <person name="Santibanez J."/>
            <person name="Aqrawi P."/>
            <person name="Gross S."/>
            <person name="Joshi V."/>
            <person name="Fowler G."/>
            <person name="Nazareth L."/>
            <person name="Reid J."/>
            <person name="Worley K."/>
            <person name="Petrosino J."/>
            <person name="Highlander S."/>
            <person name="Gibbs R."/>
        </authorList>
    </citation>
    <scope>NUCLEOTIDE SEQUENCE [LARGE SCALE GENOMIC DNA]</scope>
    <source>
        <strain evidence="1">DSM 20284</strain>
    </source>
</reference>
<keyword evidence="2" id="KW-1185">Reference proteome</keyword>
<dbReference type="AlphaFoldDB" id="E0NDD8"/>
<dbReference type="RefSeq" id="WP_004165803.1">
    <property type="nucleotide sequence ID" value="NZ_GL397067.1"/>
</dbReference>